<keyword evidence="2" id="KW-1185">Reference proteome</keyword>
<dbReference type="RefSeq" id="WP_145056312.1">
    <property type="nucleotide sequence ID" value="NZ_CP036433.1"/>
</dbReference>
<accession>A0A518E0C7</accession>
<dbReference type="EMBL" id="CP036433">
    <property type="protein sequence ID" value="QDU97544.1"/>
    <property type="molecule type" value="Genomic_DNA"/>
</dbReference>
<gene>
    <name evidence="1" type="ORF">Pla8534_53920</name>
</gene>
<reference evidence="1 2" key="1">
    <citation type="submission" date="2019-02" db="EMBL/GenBank/DDBJ databases">
        <title>Deep-cultivation of Planctomycetes and their phenomic and genomic characterization uncovers novel biology.</title>
        <authorList>
            <person name="Wiegand S."/>
            <person name="Jogler M."/>
            <person name="Boedeker C."/>
            <person name="Pinto D."/>
            <person name="Vollmers J."/>
            <person name="Rivas-Marin E."/>
            <person name="Kohn T."/>
            <person name="Peeters S.H."/>
            <person name="Heuer A."/>
            <person name="Rast P."/>
            <person name="Oberbeckmann S."/>
            <person name="Bunk B."/>
            <person name="Jeske O."/>
            <person name="Meyerdierks A."/>
            <person name="Storesund J.E."/>
            <person name="Kallscheuer N."/>
            <person name="Luecker S."/>
            <person name="Lage O.M."/>
            <person name="Pohl T."/>
            <person name="Merkel B.J."/>
            <person name="Hornburger P."/>
            <person name="Mueller R.-W."/>
            <person name="Bruemmer F."/>
            <person name="Labrenz M."/>
            <person name="Spormann A.M."/>
            <person name="Op den Camp H."/>
            <person name="Overmann J."/>
            <person name="Amann R."/>
            <person name="Jetten M.S.M."/>
            <person name="Mascher T."/>
            <person name="Medema M.H."/>
            <person name="Devos D.P."/>
            <person name="Kaster A.-K."/>
            <person name="Ovreas L."/>
            <person name="Rohde M."/>
            <person name="Galperin M.Y."/>
            <person name="Jogler C."/>
        </authorList>
    </citation>
    <scope>NUCLEOTIDE SEQUENCE [LARGE SCALE GENOMIC DNA]</scope>
    <source>
        <strain evidence="1 2">Pla85_3_4</strain>
    </source>
</reference>
<dbReference type="Proteomes" id="UP000317648">
    <property type="component" value="Chromosome"/>
</dbReference>
<dbReference type="AlphaFoldDB" id="A0A518E0C7"/>
<evidence type="ECO:0000313" key="1">
    <source>
        <dbReference type="EMBL" id="QDU97544.1"/>
    </source>
</evidence>
<organism evidence="1 2">
    <name type="scientific">Lignipirellula cremea</name>
    <dbReference type="NCBI Taxonomy" id="2528010"/>
    <lineage>
        <taxon>Bacteria</taxon>
        <taxon>Pseudomonadati</taxon>
        <taxon>Planctomycetota</taxon>
        <taxon>Planctomycetia</taxon>
        <taxon>Pirellulales</taxon>
        <taxon>Pirellulaceae</taxon>
        <taxon>Lignipirellula</taxon>
    </lineage>
</organism>
<sequence>MRYSIGRCCCDTSCHSCCGDTLPLGLEVSIPAFTNDSCDHCERFDDEVYSLRYGSYFDSFCNGDPLNEPLGACSWRHSESIVCKAGLFNVGLKILARFLFDEEEKACKLQVIIRLGGAFSAASVCQEWVYEAESYGSWETCEDREWTLSLVQNDGCIGKNPPLEDFECSLCTDPPSTITAQMVP</sequence>
<proteinExistence type="predicted"/>
<name>A0A518E0C7_9BACT</name>
<dbReference type="KEGG" id="lcre:Pla8534_53920"/>
<protein>
    <submittedName>
        <fullName evidence="1">Uncharacterized protein</fullName>
    </submittedName>
</protein>
<evidence type="ECO:0000313" key="2">
    <source>
        <dbReference type="Proteomes" id="UP000317648"/>
    </source>
</evidence>